<dbReference type="InterPro" id="IPR040521">
    <property type="entry name" value="KDZ"/>
</dbReference>
<sequence>MPPRRKPVIRSHPNPYQRAHTSTVLTSHGGRLPVPTEIRHYLQPQPPKKRPAESPSDAPPRPQKRPKVFQGASVIMSDLKPHFDEIISAMLTRECHPKPDALCRCGASANTRCTECWESPFYCASCIVEQHRNLPFHWVEQWNGRFFERKGLAVLGLVIGLRHHGHLCTQAPSDNATTKFTVVHTNGIHDVTVAYCHCAPRTKPTDQLLLAGLFPGTFKQPASAFTFAVLREHHIHSLQSKKAAYDYFEALRCLTDNVLPNSVKDRYREFLRTTRVWAYLKAFKRSGQYYNIDKLLPSTWPPGSLAVHCPSCPEDGFNMAPNWRNTPPDKRHIHTTWNNGDGNHGLQRKGGKIDDPDDVELWDGNGYFVNTPKYEAFLKTVPDSEEKSTCVNLKAVNMQNKSKFRNCVVTGVVAVICARHALFRPCGMVDMQKGEKYAHMDYALASVLRQQAPLLWIMFLYDIACQFWINLLKRFKASFPRQVSTARTLRYGVGKLHVQGHTEDCMYRHSLNYMECCGRTHGEAVETCWAEGNQAGASTREMNAGHRHDALDDFHGDWNWHKVQKMSVAIYEKFVMAQEDFKKKDDYFAALTESMPPDAVEKWRLLSTEPKWDGEQWASVYRMKQLKGPSQGDAYKSLCQREQELKKQSSFQSLHANFLDSGLRIQAGQRRLKRKIADGGDSPSPRILDDIERCRERLFKDLSQFREYQDQELPQLRDHLTQISIDEVENITLQLPSDFSATDRSHLGLHDLGKYEYDLREGKAYDAIRHLREALKENFISVQFKKKNVRGQKDSTRSHTVLKKMKEDVHQCAQKYRQARAALVSLGLDTISSKLQPLHDRECYLRDVTQKRRLGAEEVVEPWFWTLEDITKDGEPLSEWSLNVDSVRWFRARADRDRYQEELEILPEELNRVNRHHSRMSSIWAQLARKSTHTGAMAYAFKKAAMYERLAIEAQSYICNIEVPKKQPAVINDD</sequence>
<dbReference type="EMBL" id="KL198217">
    <property type="protein sequence ID" value="KDQ05642.1"/>
    <property type="molecule type" value="Genomic_DNA"/>
</dbReference>
<protein>
    <recommendedName>
        <fullName evidence="2">CxC2-like cysteine cluster KDZ transposase-associated domain-containing protein</fullName>
    </recommendedName>
</protein>
<accession>A0A067M184</accession>
<dbReference type="PANTHER" id="PTHR33104:SF2">
    <property type="entry name" value="CXC3 LIKE CYSTEINE CLUSTER DOMAIN-CONTAINING PROTEIN"/>
    <property type="match status" value="1"/>
</dbReference>
<dbReference type="InParanoid" id="A0A067M184"/>
<organism evidence="3 4">
    <name type="scientific">Botryobasidium botryosum (strain FD-172 SS1)</name>
    <dbReference type="NCBI Taxonomy" id="930990"/>
    <lineage>
        <taxon>Eukaryota</taxon>
        <taxon>Fungi</taxon>
        <taxon>Dikarya</taxon>
        <taxon>Basidiomycota</taxon>
        <taxon>Agaricomycotina</taxon>
        <taxon>Agaricomycetes</taxon>
        <taxon>Cantharellales</taxon>
        <taxon>Botryobasidiaceae</taxon>
        <taxon>Botryobasidium</taxon>
    </lineage>
</organism>
<dbReference type="HOGENOM" id="CLU_003703_13_0_1"/>
<evidence type="ECO:0000313" key="4">
    <source>
        <dbReference type="Proteomes" id="UP000027195"/>
    </source>
</evidence>
<evidence type="ECO:0000313" key="3">
    <source>
        <dbReference type="EMBL" id="KDQ05642.1"/>
    </source>
</evidence>
<reference evidence="4" key="1">
    <citation type="journal article" date="2014" name="Proc. Natl. Acad. Sci. U.S.A.">
        <title>Extensive sampling of basidiomycete genomes demonstrates inadequacy of the white-rot/brown-rot paradigm for wood decay fungi.</title>
        <authorList>
            <person name="Riley R."/>
            <person name="Salamov A.A."/>
            <person name="Brown D.W."/>
            <person name="Nagy L.G."/>
            <person name="Floudas D."/>
            <person name="Held B.W."/>
            <person name="Levasseur A."/>
            <person name="Lombard V."/>
            <person name="Morin E."/>
            <person name="Otillar R."/>
            <person name="Lindquist E.A."/>
            <person name="Sun H."/>
            <person name="LaButti K.M."/>
            <person name="Schmutz J."/>
            <person name="Jabbour D."/>
            <person name="Luo H."/>
            <person name="Baker S.E."/>
            <person name="Pisabarro A.G."/>
            <person name="Walton J.D."/>
            <person name="Blanchette R.A."/>
            <person name="Henrissat B."/>
            <person name="Martin F."/>
            <person name="Cullen D."/>
            <person name="Hibbett D.S."/>
            <person name="Grigoriev I.V."/>
        </authorList>
    </citation>
    <scope>NUCLEOTIDE SEQUENCE [LARGE SCALE GENOMIC DNA]</scope>
    <source>
        <strain evidence="4">FD-172 SS1</strain>
    </source>
</reference>
<dbReference type="AlphaFoldDB" id="A0A067M184"/>
<dbReference type="OrthoDB" id="3257613at2759"/>
<evidence type="ECO:0000259" key="2">
    <source>
        <dbReference type="Pfam" id="PF18803"/>
    </source>
</evidence>
<dbReference type="InterPro" id="IPR041457">
    <property type="entry name" value="CxC2_KDZ-assoc"/>
</dbReference>
<dbReference type="STRING" id="930990.A0A067M184"/>
<gene>
    <name evidence="3" type="ORF">BOTBODRAFT_182365</name>
</gene>
<feature type="region of interest" description="Disordered" evidence="1">
    <location>
        <begin position="1"/>
        <end position="67"/>
    </location>
</feature>
<keyword evidence="4" id="KW-1185">Reference proteome</keyword>
<dbReference type="Proteomes" id="UP000027195">
    <property type="component" value="Unassembled WGS sequence"/>
</dbReference>
<dbReference type="PANTHER" id="PTHR33104">
    <property type="entry name" value="SI:DKEY-29D5.2"/>
    <property type="match status" value="1"/>
</dbReference>
<name>A0A067M184_BOTB1</name>
<proteinExistence type="predicted"/>
<dbReference type="Pfam" id="PF18803">
    <property type="entry name" value="CxC2"/>
    <property type="match status" value="1"/>
</dbReference>
<feature type="domain" description="CxC2-like cysteine cluster KDZ transposase-associated" evidence="2">
    <location>
        <begin position="152"/>
        <end position="258"/>
    </location>
</feature>
<evidence type="ECO:0000256" key="1">
    <source>
        <dbReference type="SAM" id="MobiDB-lite"/>
    </source>
</evidence>
<dbReference type="Pfam" id="PF18758">
    <property type="entry name" value="KDZ"/>
    <property type="match status" value="1"/>
</dbReference>